<dbReference type="Pfam" id="PF01761">
    <property type="entry name" value="DHQ_synthase"/>
    <property type="match status" value="1"/>
</dbReference>
<evidence type="ECO:0000256" key="8">
    <source>
        <dbReference type="ARBA" id="ARBA00023285"/>
    </source>
</evidence>
<evidence type="ECO:0000256" key="4">
    <source>
        <dbReference type="ARBA" id="ARBA00022723"/>
    </source>
</evidence>
<dbReference type="PANTHER" id="PTHR43622">
    <property type="entry name" value="3-DEHYDROQUINATE SYNTHASE"/>
    <property type="match status" value="1"/>
</dbReference>
<proteinExistence type="inferred from homology"/>
<gene>
    <name evidence="11" type="ORF">JCM9157_1623</name>
</gene>
<dbReference type="InterPro" id="IPR050071">
    <property type="entry name" value="Dehydroquinate_synthase"/>
</dbReference>
<evidence type="ECO:0000313" key="11">
    <source>
        <dbReference type="EMBL" id="GAE34555.1"/>
    </source>
</evidence>
<comment type="caution">
    <text evidence="11">The sequence shown here is derived from an EMBL/GenBank/DDBJ whole genome shotgun (WGS) entry which is preliminary data.</text>
</comment>
<reference evidence="11 12" key="1">
    <citation type="journal article" date="2014" name="Genome Announc.">
        <title>Draft Genome Sequences of Three Alkaliphilic Bacillus Strains, Bacillus wakoensis JCM 9140T, Bacillus akibai JCM 9157T, and Bacillus hemicellulosilyticus JCM 9152T.</title>
        <authorList>
            <person name="Yuki M."/>
            <person name="Oshima K."/>
            <person name="Suda W."/>
            <person name="Oshida Y."/>
            <person name="Kitamura K."/>
            <person name="Iida T."/>
            <person name="Hattori M."/>
            <person name="Ohkuma M."/>
        </authorList>
    </citation>
    <scope>NUCLEOTIDE SEQUENCE [LARGE SCALE GENOMIC DNA]</scope>
    <source>
        <strain evidence="11 12">JCM 9157</strain>
    </source>
</reference>
<dbReference type="Proteomes" id="UP000018896">
    <property type="component" value="Unassembled WGS sequence"/>
</dbReference>
<dbReference type="PANTHER" id="PTHR43622:SF7">
    <property type="entry name" value="3-DEHYDROQUINATE SYNTHASE, CHLOROPLASTIC"/>
    <property type="match status" value="1"/>
</dbReference>
<evidence type="ECO:0000259" key="9">
    <source>
        <dbReference type="Pfam" id="PF01761"/>
    </source>
</evidence>
<comment type="similarity">
    <text evidence="2">Belongs to the sugar phosphate cyclases superfamily. Dehydroquinate synthase family.</text>
</comment>
<dbReference type="Pfam" id="PF24621">
    <property type="entry name" value="DHQS_C"/>
    <property type="match status" value="1"/>
</dbReference>
<dbReference type="GO" id="GO:0008652">
    <property type="term" value="P:amino acid biosynthetic process"/>
    <property type="evidence" value="ECO:0007669"/>
    <property type="project" value="UniProtKB-KW"/>
</dbReference>
<dbReference type="STRING" id="1236973.JCM9157_1623"/>
<dbReference type="Gene3D" id="1.20.1090.10">
    <property type="entry name" value="Dehydroquinate synthase-like - alpha domain"/>
    <property type="match status" value="1"/>
</dbReference>
<feature type="domain" description="3-dehydroquinate synthase N-terminal" evidence="9">
    <location>
        <begin position="69"/>
        <end position="179"/>
    </location>
</feature>
<keyword evidence="12" id="KW-1185">Reference proteome</keyword>
<evidence type="ECO:0000313" key="12">
    <source>
        <dbReference type="Proteomes" id="UP000018896"/>
    </source>
</evidence>
<dbReference type="GO" id="GO:0046872">
    <property type="term" value="F:metal ion binding"/>
    <property type="evidence" value="ECO:0007669"/>
    <property type="project" value="UniProtKB-KW"/>
</dbReference>
<dbReference type="eggNOG" id="COG0337">
    <property type="taxonomic scope" value="Bacteria"/>
</dbReference>
<dbReference type="Gene3D" id="3.40.50.1970">
    <property type="match status" value="1"/>
</dbReference>
<feature type="domain" description="3-dehydroquinate synthase C-terminal" evidence="10">
    <location>
        <begin position="181"/>
        <end position="254"/>
    </location>
</feature>
<evidence type="ECO:0000256" key="2">
    <source>
        <dbReference type="ARBA" id="ARBA00005412"/>
    </source>
</evidence>
<keyword evidence="6" id="KW-0057">Aromatic amino acid biosynthesis</keyword>
<protein>
    <submittedName>
        <fullName evidence="11">3-dehydroquinate synthase</fullName>
    </submittedName>
</protein>
<dbReference type="InterPro" id="IPR056179">
    <property type="entry name" value="DHQS_C"/>
</dbReference>
<dbReference type="AlphaFoldDB" id="W4QR34"/>
<sequence>MNRVQVATKSKVYDVCIKAGLRHLIGDAVKKVTEPVSSVLVITDTDVAPLYLDDVVLSFKNEYPVYTEVIQSGEASKSFSVYEQVMTKALESSLDRKSLIIALGGGVVGDLAGFVAATYMRGIRFIQVPTTLLAHDSSVGGKVAINHPLGKNMVGSFHQPESVLYDTEMLYSLPVKEWRSGFAEVMKHGFIRDLSFLNWLQEIKVIEEMPIEQLNTLLEKSISIKAEIVTVDEKESGIRAHLNFGHTLGHAIESD</sequence>
<keyword evidence="4" id="KW-0479">Metal-binding</keyword>
<dbReference type="CDD" id="cd08195">
    <property type="entry name" value="DHQS"/>
    <property type="match status" value="1"/>
</dbReference>
<keyword evidence="7" id="KW-0456">Lyase</keyword>
<evidence type="ECO:0000256" key="3">
    <source>
        <dbReference type="ARBA" id="ARBA00022605"/>
    </source>
</evidence>
<keyword evidence="5" id="KW-0520">NAD</keyword>
<organism evidence="11 12">
    <name type="scientific">Halalkalibacter akibai (strain ATCC 43226 / DSM 21942 / CIP 109018 / JCM 9157 / 1139)</name>
    <name type="common">Bacillus akibai</name>
    <dbReference type="NCBI Taxonomy" id="1236973"/>
    <lineage>
        <taxon>Bacteria</taxon>
        <taxon>Bacillati</taxon>
        <taxon>Bacillota</taxon>
        <taxon>Bacilli</taxon>
        <taxon>Bacillales</taxon>
        <taxon>Bacillaceae</taxon>
        <taxon>Halalkalibacter</taxon>
    </lineage>
</organism>
<accession>W4QR34</accession>
<dbReference type="InterPro" id="IPR030960">
    <property type="entry name" value="DHQS/DOIS_N"/>
</dbReference>
<dbReference type="GO" id="GO:0003856">
    <property type="term" value="F:3-dehydroquinate synthase activity"/>
    <property type="evidence" value="ECO:0007669"/>
    <property type="project" value="TreeGrafter"/>
</dbReference>
<evidence type="ECO:0000256" key="1">
    <source>
        <dbReference type="ARBA" id="ARBA00001911"/>
    </source>
</evidence>
<keyword evidence="8" id="KW-0170">Cobalt</keyword>
<evidence type="ECO:0000259" key="10">
    <source>
        <dbReference type="Pfam" id="PF24621"/>
    </source>
</evidence>
<evidence type="ECO:0000256" key="7">
    <source>
        <dbReference type="ARBA" id="ARBA00023239"/>
    </source>
</evidence>
<evidence type="ECO:0000256" key="6">
    <source>
        <dbReference type="ARBA" id="ARBA00023141"/>
    </source>
</evidence>
<dbReference type="GO" id="GO:0009073">
    <property type="term" value="P:aromatic amino acid family biosynthetic process"/>
    <property type="evidence" value="ECO:0007669"/>
    <property type="project" value="UniProtKB-KW"/>
</dbReference>
<keyword evidence="3" id="KW-0028">Amino-acid biosynthesis</keyword>
<evidence type="ECO:0000256" key="5">
    <source>
        <dbReference type="ARBA" id="ARBA00023027"/>
    </source>
</evidence>
<comment type="cofactor">
    <cofactor evidence="1">
        <name>NAD(+)</name>
        <dbReference type="ChEBI" id="CHEBI:57540"/>
    </cofactor>
</comment>
<dbReference type="SUPFAM" id="SSF56796">
    <property type="entry name" value="Dehydroquinate synthase-like"/>
    <property type="match status" value="1"/>
</dbReference>
<dbReference type="FunFam" id="3.40.50.1970:FF:000001">
    <property type="entry name" value="3-dehydroquinate synthase"/>
    <property type="match status" value="1"/>
</dbReference>
<dbReference type="EMBL" id="BAUV01000009">
    <property type="protein sequence ID" value="GAE34555.1"/>
    <property type="molecule type" value="Genomic_DNA"/>
</dbReference>
<name>W4QR34_HALA3</name>